<dbReference type="GO" id="GO:0006694">
    <property type="term" value="P:steroid biosynthetic process"/>
    <property type="evidence" value="ECO:0007669"/>
    <property type="project" value="InterPro"/>
</dbReference>
<organism evidence="3">
    <name type="scientific">Sesamum radiatum</name>
    <name type="common">Black benniseed</name>
    <dbReference type="NCBI Taxonomy" id="300843"/>
    <lineage>
        <taxon>Eukaryota</taxon>
        <taxon>Viridiplantae</taxon>
        <taxon>Streptophyta</taxon>
        <taxon>Embryophyta</taxon>
        <taxon>Tracheophyta</taxon>
        <taxon>Spermatophyta</taxon>
        <taxon>Magnoliopsida</taxon>
        <taxon>eudicotyledons</taxon>
        <taxon>Gunneridae</taxon>
        <taxon>Pentapetalae</taxon>
        <taxon>asterids</taxon>
        <taxon>lamiids</taxon>
        <taxon>Lamiales</taxon>
        <taxon>Pedaliaceae</taxon>
        <taxon>Sesamum</taxon>
    </lineage>
</organism>
<dbReference type="InterPro" id="IPR036291">
    <property type="entry name" value="NAD(P)-bd_dom_sf"/>
</dbReference>
<evidence type="ECO:0000259" key="2">
    <source>
        <dbReference type="Pfam" id="PF01073"/>
    </source>
</evidence>
<reference evidence="3" key="2">
    <citation type="journal article" date="2024" name="Plant">
        <title>Genomic evolution and insights into agronomic trait innovations of Sesamum species.</title>
        <authorList>
            <person name="Miao H."/>
            <person name="Wang L."/>
            <person name="Qu L."/>
            <person name="Liu H."/>
            <person name="Sun Y."/>
            <person name="Le M."/>
            <person name="Wang Q."/>
            <person name="Wei S."/>
            <person name="Zheng Y."/>
            <person name="Lin W."/>
            <person name="Duan Y."/>
            <person name="Cao H."/>
            <person name="Xiong S."/>
            <person name="Wang X."/>
            <person name="Wei L."/>
            <person name="Li C."/>
            <person name="Ma Q."/>
            <person name="Ju M."/>
            <person name="Zhao R."/>
            <person name="Li G."/>
            <person name="Mu C."/>
            <person name="Tian Q."/>
            <person name="Mei H."/>
            <person name="Zhang T."/>
            <person name="Gao T."/>
            <person name="Zhang H."/>
        </authorList>
    </citation>
    <scope>NUCLEOTIDE SEQUENCE</scope>
    <source>
        <strain evidence="3">G02</strain>
    </source>
</reference>
<evidence type="ECO:0000256" key="1">
    <source>
        <dbReference type="SAM" id="Phobius"/>
    </source>
</evidence>
<feature type="transmembrane region" description="Helical" evidence="1">
    <location>
        <begin position="91"/>
        <end position="108"/>
    </location>
</feature>
<accession>A0AAW2JRQ4</accession>
<proteinExistence type="predicted"/>
<dbReference type="SUPFAM" id="SSF51735">
    <property type="entry name" value="NAD(P)-binding Rossmann-fold domains"/>
    <property type="match status" value="1"/>
</dbReference>
<protein>
    <submittedName>
        <fullName evidence="3">3beta-hydroxysteroid-dehydrogenase/decarboxylase isoform 2</fullName>
    </submittedName>
</protein>
<dbReference type="Gene3D" id="3.40.50.720">
    <property type="entry name" value="NAD(P)-binding Rossmann-like Domain"/>
    <property type="match status" value="1"/>
</dbReference>
<name>A0AAW2JRQ4_SESRA</name>
<feature type="transmembrane region" description="Helical" evidence="1">
    <location>
        <begin position="114"/>
        <end position="134"/>
    </location>
</feature>
<dbReference type="GO" id="GO:0016616">
    <property type="term" value="F:oxidoreductase activity, acting on the CH-OH group of donors, NAD or NADP as acceptor"/>
    <property type="evidence" value="ECO:0007669"/>
    <property type="project" value="InterPro"/>
</dbReference>
<reference evidence="3" key="1">
    <citation type="submission" date="2020-06" db="EMBL/GenBank/DDBJ databases">
        <authorList>
            <person name="Li T."/>
            <person name="Hu X."/>
            <person name="Zhang T."/>
            <person name="Song X."/>
            <person name="Zhang H."/>
            <person name="Dai N."/>
            <person name="Sheng W."/>
            <person name="Hou X."/>
            <person name="Wei L."/>
        </authorList>
    </citation>
    <scope>NUCLEOTIDE SEQUENCE</scope>
    <source>
        <strain evidence="3">G02</strain>
        <tissue evidence="3">Leaf</tissue>
    </source>
</reference>
<sequence length="135" mass="14469">MLIKYDMFCVRIADLGPTVQLDPDEENGVVGEALKSGRAQYVSADLRVKSQVLEACRGAEVVFHMAAPDSSINNHQLHYSVNVQAVKNKKLSIMVVLILGAAYFSLIATGYTTVTAASTLLLAASVILFIIGNLA</sequence>
<feature type="domain" description="3-beta hydroxysteroid dehydrogenase/isomerase" evidence="2">
    <location>
        <begin position="21"/>
        <end position="88"/>
    </location>
</feature>
<keyword evidence="1" id="KW-0812">Transmembrane</keyword>
<dbReference type="Pfam" id="PF01073">
    <property type="entry name" value="3Beta_HSD"/>
    <property type="match status" value="1"/>
</dbReference>
<comment type="caution">
    <text evidence="3">The sequence shown here is derived from an EMBL/GenBank/DDBJ whole genome shotgun (WGS) entry which is preliminary data.</text>
</comment>
<gene>
    <name evidence="3" type="ORF">Sradi_6785200</name>
</gene>
<keyword evidence="1" id="KW-0472">Membrane</keyword>
<dbReference type="InterPro" id="IPR002225">
    <property type="entry name" value="3Beta_OHSteriod_DH/Estase"/>
</dbReference>
<keyword evidence="1" id="KW-1133">Transmembrane helix</keyword>
<dbReference type="AlphaFoldDB" id="A0AAW2JRQ4"/>
<dbReference type="EMBL" id="JACGWJ010000032">
    <property type="protein sequence ID" value="KAL0297331.1"/>
    <property type="molecule type" value="Genomic_DNA"/>
</dbReference>
<evidence type="ECO:0000313" key="3">
    <source>
        <dbReference type="EMBL" id="KAL0297331.1"/>
    </source>
</evidence>